<dbReference type="InterPro" id="IPR036770">
    <property type="entry name" value="Ankyrin_rpt-contain_sf"/>
</dbReference>
<evidence type="ECO:0000313" key="18">
    <source>
        <dbReference type="Proteomes" id="UP001066276"/>
    </source>
</evidence>
<dbReference type="AlphaFoldDB" id="A0AAV7UVQ3"/>
<accession>A0AAV7UVQ3</accession>
<sequence length="1037" mass="116545">MRKSVKRIFSSAEAAKRQEMYHGLDMEVESSTPTPAKTVFELISDGDVHRVRSFIMKDPSCLYSLDEVNATPLHYAAARGDIELMQMIVENASDEESKIHGSTSNYTNPRCQTSRNVSSKLHPDTVSVLNVIDCKGNTPMHWAVESDQVESVRFLLCRGANPNILNCYLMSPLHNSIQFFRNKLVEVLVNHISTDINLRGELGNTPVIQACAINNPEALEILFTKDALSCLKNQLGSYPIHTAVMAASEKCLELVLKRGEEKGYSIYEHINFTDNLKNSPLHVAVRTGCLNIVKKCLAFGAQIDQQEIAGCTTNPKTDKATPLHFAATQGATEIVKLMLTSYTGDKSIINIPDGNKETLLHKAALFDYADLAEYLISMGANLDILDKESRSPLLLAVTCSAWKTVNLLLSEGANVNIKDQCGRNFLHLTVLQPGGFKHLNNDFLQLECVKALVSDEDYDGCTPLHYACRQGVPGSVNNLLGLNVSLYSQSKDKRSPLHFAACYGRINTCMRLLRDVKDARLLNGGDERGLTPLHLAAQNGHDKIVQMLLKRGALLLSDYNGWTCLHHAAHGGYTRTMQTLLDTYLCVIDKVDINGNTALHLAAQEGHAKAVKLLIDNGAAVLLNKESASFIHEAIRRGKKDVAFAAIQTDRLPEIMVTFSHRSHFKCPILEMIEHLPEAFTWLLDRCRTESAGDRRSLDFYIEYDFKYLQCPISIKKLSKEEAGITYEPLISLNAMVRHNRMELLSHPVCKEYLLMKWMAYGFKAHILNLAVYSLGLIPLTLLILNCINPYASNSTLVHPPKPLQIKDSYFTRVCMSIVFGMSLFGLIKEIVQIIQQKVKYLMDATNIIDWTIHVTSIIFVSSLWKQSISIGHWQWQSGAMAVFASWVNFLLYLQRFESFGIYIVMFWEILRTLLRIVVLFFFLILAFGLSFFILLYPQTTFRSPYFSLMQTFSMMLGDVNYQDGFLHPLIDDQMPYEVLSFIHLIMFTLLIPVLLMNLLIGLAVGDIAEVQRNAALKRIEMQVNIVMLSNVYGPSA</sequence>
<evidence type="ECO:0000256" key="4">
    <source>
        <dbReference type="ARBA" id="ARBA00022692"/>
    </source>
</evidence>
<dbReference type="Proteomes" id="UP001066276">
    <property type="component" value="Chromosome 2_2"/>
</dbReference>
<proteinExistence type="predicted"/>
<organism evidence="17 18">
    <name type="scientific">Pleurodeles waltl</name>
    <name type="common">Iberian ribbed newt</name>
    <dbReference type="NCBI Taxonomy" id="8319"/>
    <lineage>
        <taxon>Eukaryota</taxon>
        <taxon>Metazoa</taxon>
        <taxon>Chordata</taxon>
        <taxon>Craniata</taxon>
        <taxon>Vertebrata</taxon>
        <taxon>Euteleostomi</taxon>
        <taxon>Amphibia</taxon>
        <taxon>Batrachia</taxon>
        <taxon>Caudata</taxon>
        <taxon>Salamandroidea</taxon>
        <taxon>Salamandridae</taxon>
        <taxon>Pleurodelinae</taxon>
        <taxon>Pleurodeles</taxon>
    </lineage>
</organism>
<feature type="region of interest" description="Disordered" evidence="14">
    <location>
        <begin position="98"/>
        <end position="117"/>
    </location>
</feature>
<evidence type="ECO:0000256" key="5">
    <source>
        <dbReference type="ARBA" id="ARBA00022737"/>
    </source>
</evidence>
<dbReference type="GO" id="GO:0005216">
    <property type="term" value="F:monoatomic ion channel activity"/>
    <property type="evidence" value="ECO:0007669"/>
    <property type="project" value="InterPro"/>
</dbReference>
<dbReference type="Pfam" id="PF00520">
    <property type="entry name" value="Ion_trans"/>
    <property type="match status" value="1"/>
</dbReference>
<dbReference type="SMART" id="SM00248">
    <property type="entry name" value="ANK"/>
    <property type="match status" value="15"/>
</dbReference>
<keyword evidence="2" id="KW-0813">Transport</keyword>
<keyword evidence="8" id="KW-0406">Ion transport</keyword>
<evidence type="ECO:0000256" key="2">
    <source>
        <dbReference type="ARBA" id="ARBA00022448"/>
    </source>
</evidence>
<feature type="repeat" description="ANK" evidence="13">
    <location>
        <begin position="68"/>
        <end position="100"/>
    </location>
</feature>
<feature type="repeat" description="ANK" evidence="13">
    <location>
        <begin position="276"/>
        <end position="308"/>
    </location>
</feature>
<evidence type="ECO:0000313" key="17">
    <source>
        <dbReference type="EMBL" id="KAJ1192491.1"/>
    </source>
</evidence>
<keyword evidence="5" id="KW-0677">Repeat</keyword>
<feature type="domain" description="Ion transport" evidence="16">
    <location>
        <begin position="817"/>
        <end position="1014"/>
    </location>
</feature>
<keyword evidence="3" id="KW-0716">Sensory transduction</keyword>
<evidence type="ECO:0000256" key="6">
    <source>
        <dbReference type="ARBA" id="ARBA00022989"/>
    </source>
</evidence>
<dbReference type="PANTHER" id="PTHR47143">
    <property type="entry name" value="TRANSIENT RECEPTOR POTENTIAL CATION CHANNEL PROTEIN PAINLESS"/>
    <property type="match status" value="1"/>
</dbReference>
<evidence type="ECO:0000256" key="7">
    <source>
        <dbReference type="ARBA" id="ARBA00023043"/>
    </source>
</evidence>
<keyword evidence="9 15" id="KW-0472">Membrane</keyword>
<keyword evidence="10" id="KW-0325">Glycoprotein</keyword>
<feature type="transmembrane region" description="Helical" evidence="15">
    <location>
        <begin position="982"/>
        <end position="1009"/>
    </location>
</feature>
<protein>
    <recommendedName>
        <fullName evidence="16">Ion transport domain-containing protein</fullName>
    </recommendedName>
</protein>
<feature type="transmembrane region" description="Helical" evidence="15">
    <location>
        <begin position="811"/>
        <end position="828"/>
    </location>
</feature>
<dbReference type="Pfam" id="PF12796">
    <property type="entry name" value="Ank_2"/>
    <property type="match status" value="5"/>
</dbReference>
<dbReference type="PROSITE" id="PS50088">
    <property type="entry name" value="ANK_REPEAT"/>
    <property type="match status" value="9"/>
</dbReference>
<feature type="compositionally biased region" description="Polar residues" evidence="14">
    <location>
        <begin position="100"/>
        <end position="117"/>
    </location>
</feature>
<evidence type="ECO:0000256" key="10">
    <source>
        <dbReference type="ARBA" id="ARBA00023180"/>
    </source>
</evidence>
<dbReference type="PROSITE" id="PS50297">
    <property type="entry name" value="ANK_REP_REGION"/>
    <property type="match status" value="8"/>
</dbReference>
<feature type="repeat" description="ANK" evidence="13">
    <location>
        <begin position="135"/>
        <end position="167"/>
    </location>
</feature>
<feature type="repeat" description="ANK" evidence="13">
    <location>
        <begin position="388"/>
        <end position="420"/>
    </location>
</feature>
<keyword evidence="11" id="KW-0407">Ion channel</keyword>
<dbReference type="Gene3D" id="1.25.40.20">
    <property type="entry name" value="Ankyrin repeat-containing domain"/>
    <property type="match status" value="4"/>
</dbReference>
<feature type="repeat" description="ANK" evidence="13">
    <location>
        <begin position="318"/>
        <end position="339"/>
    </location>
</feature>
<gene>
    <name evidence="17" type="ORF">NDU88_001798</name>
</gene>
<feature type="repeat" description="ANK" evidence="13">
    <location>
        <begin position="594"/>
        <end position="626"/>
    </location>
</feature>
<dbReference type="InterPro" id="IPR052076">
    <property type="entry name" value="TRP_cation_channel"/>
</dbReference>
<evidence type="ECO:0000256" key="9">
    <source>
        <dbReference type="ARBA" id="ARBA00023136"/>
    </source>
</evidence>
<evidence type="ECO:0000256" key="12">
    <source>
        <dbReference type="ARBA" id="ARBA00036634"/>
    </source>
</evidence>
<keyword evidence="18" id="KW-1185">Reference proteome</keyword>
<evidence type="ECO:0000256" key="14">
    <source>
        <dbReference type="SAM" id="MobiDB-lite"/>
    </source>
</evidence>
<evidence type="ECO:0000256" key="3">
    <source>
        <dbReference type="ARBA" id="ARBA00022606"/>
    </source>
</evidence>
<keyword evidence="6 15" id="KW-1133">Transmembrane helix</keyword>
<dbReference type="InterPro" id="IPR002110">
    <property type="entry name" value="Ankyrin_rpt"/>
</dbReference>
<dbReference type="SUPFAM" id="SSF48403">
    <property type="entry name" value="Ankyrin repeat"/>
    <property type="match status" value="2"/>
</dbReference>
<keyword evidence="7 13" id="KW-0040">ANK repeat</keyword>
<feature type="transmembrane region" description="Helical" evidence="15">
    <location>
        <begin position="877"/>
        <end position="894"/>
    </location>
</feature>
<feature type="transmembrane region" description="Helical" evidence="15">
    <location>
        <begin position="914"/>
        <end position="937"/>
    </location>
</feature>
<dbReference type="InterPro" id="IPR005821">
    <property type="entry name" value="Ion_trans_dom"/>
</dbReference>
<feature type="repeat" description="ANK" evidence="13">
    <location>
        <begin position="528"/>
        <end position="553"/>
    </location>
</feature>
<feature type="repeat" description="ANK" evidence="13">
    <location>
        <begin position="459"/>
        <end position="491"/>
    </location>
</feature>
<evidence type="ECO:0000259" key="16">
    <source>
        <dbReference type="Pfam" id="PF00520"/>
    </source>
</evidence>
<evidence type="ECO:0000256" key="15">
    <source>
        <dbReference type="SAM" id="Phobius"/>
    </source>
</evidence>
<evidence type="ECO:0000256" key="1">
    <source>
        <dbReference type="ARBA" id="ARBA00004141"/>
    </source>
</evidence>
<dbReference type="PRINTS" id="PR01415">
    <property type="entry name" value="ANKYRIN"/>
</dbReference>
<comment type="caution">
    <text evidence="17">The sequence shown here is derived from an EMBL/GenBank/DDBJ whole genome shotgun (WGS) entry which is preliminary data.</text>
</comment>
<dbReference type="EMBL" id="JANPWB010000004">
    <property type="protein sequence ID" value="KAJ1192491.1"/>
    <property type="molecule type" value="Genomic_DNA"/>
</dbReference>
<comment type="subcellular location">
    <subcellularLocation>
        <location evidence="1">Membrane</location>
        <topology evidence="1">Multi-pass membrane protein</topology>
    </subcellularLocation>
</comment>
<dbReference type="PANTHER" id="PTHR47143:SF1">
    <property type="entry name" value="ION_TRANS DOMAIN-CONTAINING PROTEIN"/>
    <property type="match status" value="1"/>
</dbReference>
<dbReference type="GO" id="GO:1902495">
    <property type="term" value="C:transmembrane transporter complex"/>
    <property type="evidence" value="ECO:0007669"/>
    <property type="project" value="TreeGrafter"/>
</dbReference>
<evidence type="ECO:0000256" key="8">
    <source>
        <dbReference type="ARBA" id="ARBA00023065"/>
    </source>
</evidence>
<evidence type="ECO:0000256" key="13">
    <source>
        <dbReference type="PROSITE-ProRule" id="PRU00023"/>
    </source>
</evidence>
<keyword evidence="4 15" id="KW-0812">Transmembrane</keyword>
<evidence type="ECO:0000256" key="11">
    <source>
        <dbReference type="ARBA" id="ARBA00023303"/>
    </source>
</evidence>
<name>A0AAV7UVQ3_PLEWA</name>
<comment type="catalytic activity">
    <reaction evidence="12">
        <text>Ca(2+)(in) = Ca(2+)(out)</text>
        <dbReference type="Rhea" id="RHEA:29671"/>
        <dbReference type="ChEBI" id="CHEBI:29108"/>
    </reaction>
</comment>
<reference evidence="17" key="1">
    <citation type="journal article" date="2022" name="bioRxiv">
        <title>Sequencing and chromosome-scale assembly of the giantPleurodeles waltlgenome.</title>
        <authorList>
            <person name="Brown T."/>
            <person name="Elewa A."/>
            <person name="Iarovenko S."/>
            <person name="Subramanian E."/>
            <person name="Araus A.J."/>
            <person name="Petzold A."/>
            <person name="Susuki M."/>
            <person name="Suzuki K.-i.T."/>
            <person name="Hayashi T."/>
            <person name="Toyoda A."/>
            <person name="Oliveira C."/>
            <person name="Osipova E."/>
            <person name="Leigh N.D."/>
            <person name="Simon A."/>
            <person name="Yun M.H."/>
        </authorList>
    </citation>
    <scope>NUCLEOTIDE SEQUENCE</scope>
    <source>
        <strain evidence="17">20211129_DDA</strain>
        <tissue evidence="17">Liver</tissue>
    </source>
</reference>
<feature type="transmembrane region" description="Helical" evidence="15">
    <location>
        <begin position="767"/>
        <end position="791"/>
    </location>
</feature>
<feature type="repeat" description="ANK" evidence="13">
    <location>
        <begin position="355"/>
        <end position="387"/>
    </location>
</feature>